<reference evidence="1" key="1">
    <citation type="submission" date="2023-10" db="EMBL/GenBank/DDBJ databases">
        <title>Genome assembly of Pristionchus species.</title>
        <authorList>
            <person name="Yoshida K."/>
            <person name="Sommer R.J."/>
        </authorList>
    </citation>
    <scope>NUCLEOTIDE SEQUENCE</scope>
    <source>
        <strain evidence="1">RS0144</strain>
    </source>
</reference>
<protein>
    <submittedName>
        <fullName evidence="1">Uncharacterized protein</fullName>
    </submittedName>
</protein>
<feature type="non-terminal residue" evidence="1">
    <location>
        <position position="93"/>
    </location>
</feature>
<evidence type="ECO:0000313" key="2">
    <source>
        <dbReference type="Proteomes" id="UP001432027"/>
    </source>
</evidence>
<dbReference type="AlphaFoldDB" id="A0AAV5TYC1"/>
<proteinExistence type="predicted"/>
<evidence type="ECO:0000313" key="1">
    <source>
        <dbReference type="EMBL" id="GMS99357.1"/>
    </source>
</evidence>
<feature type="non-terminal residue" evidence="1">
    <location>
        <position position="1"/>
    </location>
</feature>
<dbReference type="EMBL" id="BTSX01000005">
    <property type="protein sequence ID" value="GMS99357.1"/>
    <property type="molecule type" value="Genomic_DNA"/>
</dbReference>
<dbReference type="Proteomes" id="UP001432027">
    <property type="component" value="Unassembled WGS sequence"/>
</dbReference>
<name>A0AAV5TYC1_9BILA</name>
<accession>A0AAV5TYC1</accession>
<organism evidence="1 2">
    <name type="scientific">Pristionchus entomophagus</name>
    <dbReference type="NCBI Taxonomy" id="358040"/>
    <lineage>
        <taxon>Eukaryota</taxon>
        <taxon>Metazoa</taxon>
        <taxon>Ecdysozoa</taxon>
        <taxon>Nematoda</taxon>
        <taxon>Chromadorea</taxon>
        <taxon>Rhabditida</taxon>
        <taxon>Rhabditina</taxon>
        <taxon>Diplogasteromorpha</taxon>
        <taxon>Diplogasteroidea</taxon>
        <taxon>Neodiplogasteridae</taxon>
        <taxon>Pristionchus</taxon>
    </lineage>
</organism>
<gene>
    <name evidence="1" type="ORF">PENTCL1PPCAC_21532</name>
</gene>
<sequence>DLGAVTEEKLMFGVLRVDSVHEQRVGSVQLDVRLVGPPGRVNSSIVGDVLSLRAHAISTMRTVIVGQRAELGVLVDHALSHNVEAIMRGRVHP</sequence>
<comment type="caution">
    <text evidence="1">The sequence shown here is derived from an EMBL/GenBank/DDBJ whole genome shotgun (WGS) entry which is preliminary data.</text>
</comment>
<keyword evidence="2" id="KW-1185">Reference proteome</keyword>